<dbReference type="PRINTS" id="PR00081">
    <property type="entry name" value="GDHRDH"/>
</dbReference>
<accession>A0A1G5RR25</accession>
<gene>
    <name evidence="4" type="ORF">SAMN03080599_00273</name>
</gene>
<evidence type="ECO:0000256" key="2">
    <source>
        <dbReference type="ARBA" id="ARBA00023002"/>
    </source>
</evidence>
<dbReference type="RefSeq" id="WP_092589083.1">
    <property type="nucleotide sequence ID" value="NZ_FMWL01000001.1"/>
</dbReference>
<dbReference type="OrthoDB" id="9803333at2"/>
<dbReference type="CDD" id="cd08935">
    <property type="entry name" value="mannonate_red_SDR_c"/>
    <property type="match status" value="1"/>
</dbReference>
<dbReference type="GO" id="GO:0005975">
    <property type="term" value="P:carbohydrate metabolic process"/>
    <property type="evidence" value="ECO:0007669"/>
    <property type="project" value="UniProtKB-ARBA"/>
</dbReference>
<protein>
    <submittedName>
        <fullName evidence="4">NAD(P)-dependent dehydrogenase, short-chain alcohol dehydrogenase family</fullName>
    </submittedName>
</protein>
<dbReference type="PANTHER" id="PTHR42760">
    <property type="entry name" value="SHORT-CHAIN DEHYDROGENASES/REDUCTASES FAMILY MEMBER"/>
    <property type="match status" value="1"/>
</dbReference>
<dbReference type="Pfam" id="PF00106">
    <property type="entry name" value="adh_short"/>
    <property type="match status" value="1"/>
</dbReference>
<dbReference type="GO" id="GO:0016616">
    <property type="term" value="F:oxidoreductase activity, acting on the CH-OH group of donors, NAD or NADP as acceptor"/>
    <property type="evidence" value="ECO:0007669"/>
    <property type="project" value="TreeGrafter"/>
</dbReference>
<dbReference type="NCBIfam" id="NF006132">
    <property type="entry name" value="PRK08277.1"/>
    <property type="match status" value="1"/>
</dbReference>
<sequence>MTVPFKIDLSGKVAVVTGGAGVLGSYFCRALAECGAKVAIVNRSLEKGEKLSAEIAAAGGTAMAFSADVLKVDSVKAARDKIHEAFGTVDILINGAGGNHPKGSTSEEYFNRSLLGNTEGKTTFFDMDPEGVGYVFDLNFLGTLIPSQIFALDMVGKTDATIVNISSMAAYSPMTKVPAYAGAKAAISNFTYWLAVHLSKEGIRVNALAPGFFLTEQNRTLLTNEDGSLTPRSEKILNHTPMERFGEPQELVGTLLWLVSKEASGFVTGVVVPVDGGFQAYSGV</sequence>
<dbReference type="InterPro" id="IPR020904">
    <property type="entry name" value="Sc_DH/Rdtase_CS"/>
</dbReference>
<dbReference type="AlphaFoldDB" id="A0A1G5RR25"/>
<dbReference type="InterPro" id="IPR002347">
    <property type="entry name" value="SDR_fam"/>
</dbReference>
<dbReference type="SUPFAM" id="SSF51735">
    <property type="entry name" value="NAD(P)-binding Rossmann-fold domains"/>
    <property type="match status" value="1"/>
</dbReference>
<dbReference type="FunFam" id="3.40.50.720:FF:000240">
    <property type="entry name" value="SDR family oxidoreductase"/>
    <property type="match status" value="1"/>
</dbReference>
<dbReference type="STRING" id="1120920.SAMN03080599_00273"/>
<dbReference type="PROSITE" id="PS00061">
    <property type="entry name" value="ADH_SHORT"/>
    <property type="match status" value="1"/>
</dbReference>
<evidence type="ECO:0000313" key="5">
    <source>
        <dbReference type="Proteomes" id="UP000199208"/>
    </source>
</evidence>
<dbReference type="InterPro" id="IPR036291">
    <property type="entry name" value="NAD(P)-bd_dom_sf"/>
</dbReference>
<evidence type="ECO:0000256" key="1">
    <source>
        <dbReference type="ARBA" id="ARBA00006484"/>
    </source>
</evidence>
<evidence type="ECO:0000313" key="4">
    <source>
        <dbReference type="EMBL" id="SCZ76504.1"/>
    </source>
</evidence>
<dbReference type="PANTHER" id="PTHR42760:SF115">
    <property type="entry name" value="3-OXOACYL-[ACYL-CARRIER-PROTEIN] REDUCTASE FABG"/>
    <property type="match status" value="1"/>
</dbReference>
<keyword evidence="5" id="KW-1185">Reference proteome</keyword>
<reference evidence="4 5" key="1">
    <citation type="submission" date="2016-10" db="EMBL/GenBank/DDBJ databases">
        <authorList>
            <person name="de Groot N.N."/>
        </authorList>
    </citation>
    <scope>NUCLEOTIDE SEQUENCE [LARGE SCALE GENOMIC DNA]</scope>
    <source>
        <strain evidence="4 5">DSM 2784</strain>
    </source>
</reference>
<name>A0A1G5RR25_9FIRM</name>
<comment type="similarity">
    <text evidence="1 3">Belongs to the short-chain dehydrogenases/reductases (SDR) family.</text>
</comment>
<proteinExistence type="inferred from homology"/>
<dbReference type="Gene3D" id="3.40.50.720">
    <property type="entry name" value="NAD(P)-binding Rossmann-like Domain"/>
    <property type="match status" value="1"/>
</dbReference>
<evidence type="ECO:0000256" key="3">
    <source>
        <dbReference type="RuleBase" id="RU000363"/>
    </source>
</evidence>
<organism evidence="4 5">
    <name type="scientific">Acidaminobacter hydrogenoformans DSM 2784</name>
    <dbReference type="NCBI Taxonomy" id="1120920"/>
    <lineage>
        <taxon>Bacteria</taxon>
        <taxon>Bacillati</taxon>
        <taxon>Bacillota</taxon>
        <taxon>Clostridia</taxon>
        <taxon>Peptostreptococcales</taxon>
        <taxon>Acidaminobacteraceae</taxon>
        <taxon>Acidaminobacter</taxon>
    </lineage>
</organism>
<dbReference type="Proteomes" id="UP000199208">
    <property type="component" value="Unassembled WGS sequence"/>
</dbReference>
<dbReference type="EMBL" id="FMWL01000001">
    <property type="protein sequence ID" value="SCZ76504.1"/>
    <property type="molecule type" value="Genomic_DNA"/>
</dbReference>
<keyword evidence="2" id="KW-0560">Oxidoreductase</keyword>
<dbReference type="PRINTS" id="PR00080">
    <property type="entry name" value="SDRFAMILY"/>
</dbReference>